<evidence type="ECO:0000313" key="1">
    <source>
        <dbReference type="EMBL" id="MDG1645660.1"/>
    </source>
</evidence>
<gene>
    <name evidence="1" type="ORF">OXR69_027910</name>
</gene>
<dbReference type="Proteomes" id="UP001075001">
    <property type="component" value="Unassembled WGS sequence"/>
</dbReference>
<dbReference type="RefSeq" id="WP_267985899.1">
    <property type="nucleotide sequence ID" value="NZ_JAPQEX020000001.1"/>
</dbReference>
<reference evidence="1" key="1">
    <citation type="submission" date="2023-03" db="EMBL/GenBank/DDBJ databases">
        <title>identification of new KPC variant in Klebsiella huaxiensis from the Hospital Sewage Samples in China.</title>
        <authorList>
            <person name="Wu Y."/>
        </authorList>
    </citation>
    <scope>NUCLEOTIDE SEQUENCE</scope>
    <source>
        <strain evidence="1">ZR-9</strain>
    </source>
</reference>
<keyword evidence="2" id="KW-1185">Reference proteome</keyword>
<protein>
    <submittedName>
        <fullName evidence="1">Uncharacterized protein</fullName>
    </submittedName>
</protein>
<name>A0ABT6EN10_9ENTR</name>
<comment type="caution">
    <text evidence="1">The sequence shown here is derived from an EMBL/GenBank/DDBJ whole genome shotgun (WGS) entry which is preliminary data.</text>
</comment>
<dbReference type="EMBL" id="JAPQEX020000001">
    <property type="protein sequence ID" value="MDG1645660.1"/>
    <property type="molecule type" value="Genomic_DNA"/>
</dbReference>
<organism evidence="1 2">
    <name type="scientific">Klebsiella huaxiensis</name>
    <dbReference type="NCBI Taxonomy" id="2153354"/>
    <lineage>
        <taxon>Bacteria</taxon>
        <taxon>Pseudomonadati</taxon>
        <taxon>Pseudomonadota</taxon>
        <taxon>Gammaproteobacteria</taxon>
        <taxon>Enterobacterales</taxon>
        <taxon>Enterobacteriaceae</taxon>
        <taxon>Klebsiella/Raoultella group</taxon>
        <taxon>Klebsiella</taxon>
    </lineage>
</organism>
<accession>A0ABT6EN10</accession>
<proteinExistence type="predicted"/>
<evidence type="ECO:0000313" key="2">
    <source>
        <dbReference type="Proteomes" id="UP001075001"/>
    </source>
</evidence>
<sequence>MLPAKIMDLVNKLTEMTKKGNLKWEYDYYNDKVTAHLDYFTISMMYVFDSDTGIAYIHVDYLDNSNGQWYRFTTDSNYYDFSAAKLLYDEAQASQFDVKF</sequence>